<dbReference type="InterPro" id="IPR050301">
    <property type="entry name" value="NTE"/>
</dbReference>
<reference evidence="6" key="1">
    <citation type="submission" date="2021-11" db="EMBL/GenBank/DDBJ databases">
        <title>Description of novel Flavobacterium species.</title>
        <authorList>
            <person name="Saticioglu I.B."/>
            <person name="Ay H."/>
            <person name="Altun S."/>
            <person name="Duman M."/>
        </authorList>
    </citation>
    <scope>NUCLEOTIDE SEQUENCE</scope>
    <source>
        <strain evidence="6">F-65</strain>
    </source>
</reference>
<dbReference type="PANTHER" id="PTHR14226">
    <property type="entry name" value="NEUROPATHY TARGET ESTERASE/SWISS CHEESE D.MELANOGASTER"/>
    <property type="match status" value="1"/>
</dbReference>
<feature type="active site" description="Proton acceptor" evidence="4">
    <location>
        <position position="262"/>
    </location>
</feature>
<dbReference type="InterPro" id="IPR002641">
    <property type="entry name" value="PNPLA_dom"/>
</dbReference>
<dbReference type="Proteomes" id="UP001430919">
    <property type="component" value="Unassembled WGS sequence"/>
</dbReference>
<evidence type="ECO:0000256" key="4">
    <source>
        <dbReference type="PROSITE-ProRule" id="PRU01161"/>
    </source>
</evidence>
<evidence type="ECO:0000259" key="5">
    <source>
        <dbReference type="PROSITE" id="PS51635"/>
    </source>
</evidence>
<dbReference type="EMBL" id="JAJJMO010000001">
    <property type="protein sequence ID" value="MCC9072643.1"/>
    <property type="molecule type" value="Genomic_DNA"/>
</dbReference>
<dbReference type="Pfam" id="PF01734">
    <property type="entry name" value="Patatin"/>
    <property type="match status" value="1"/>
</dbReference>
<keyword evidence="3 4" id="KW-0443">Lipid metabolism</keyword>
<dbReference type="CDD" id="cd07205">
    <property type="entry name" value="Pat_PNPLA6_PNPLA7_NTE1_like"/>
    <property type="match status" value="1"/>
</dbReference>
<evidence type="ECO:0000313" key="6">
    <source>
        <dbReference type="EMBL" id="MCC9072643.1"/>
    </source>
</evidence>
<proteinExistence type="predicted"/>
<sequence>MSLTQLFNINTRLKSIFSTTKKGASWVALILPEKTTLIQSQISIPIWGIKTLAILLLFGYTQNTFAQDTIKKTIGDSLYRPKIGLVLSGGGAKGFAHIGVLKVLEEAGVKIDFIGGTSMGSIIGGLYASGYSATQIDSIFKRTNFDDLINDYIPRSSKNFYEKRNDELYAVILPFSNFKIGIPEALSKGMYNYNLLSSLTRNVRHIRDFNKLPTPFLCIGTNIETGEQVLLNKGNLAQAMIASAAFPSLFSPVEIDGKLLVDGGVVNNYPIKEVRNLGADIIIGVDVQDDLLDRHKLKDATRILVQITNLQSIDKMKRKIKNTDIYIKPDIKEYGVISFDKGEQIIRRGEDATFSVYEKIKALVEKQGYYKKPELKVASDTLKIENINCNHLDNYTDEYITSKLRFKAGSKITYADLIKGVNNINATQNFSAISYSLDPNNSRDDLNLTLKENPTQTYLKFGLHYDGLYKSAILVNLTHKKTLFKNDITSLDIILGDNFRYNLDYYIENGFNISFGFKSRLSQFNRNITSELSNPLSKSIDQNLVNVDFMDITNEAYFQSIFVQKFLIGGGVEYKYLKINSKTSTTIDSNIDKSSYFSLFGYMNYDSFDNKDFPKRGWGFSGNIQSYLFSSNYTKTFEPFSTAKAEIGIAKTIFNRATIVFKANAGLTFGQTSVPFFNYVMGGYGYQKLDNFNYFYGYDFLSAAGNSLIKTDITFDYEIFKKNHINFAANFANLGDNIFEGVEWISVPKYTGYAVGYGLETMLGPIEVKYSWSPENTKGYTWFKIGFVF</sequence>
<dbReference type="PROSITE" id="PS51635">
    <property type="entry name" value="PNPLA"/>
    <property type="match status" value="1"/>
</dbReference>
<accession>A0ABS8MVG5</accession>
<feature type="short sequence motif" description="GXSXG" evidence="4">
    <location>
        <begin position="116"/>
        <end position="120"/>
    </location>
</feature>
<feature type="short sequence motif" description="DGA/G" evidence="4">
    <location>
        <begin position="262"/>
        <end position="264"/>
    </location>
</feature>
<gene>
    <name evidence="6" type="ORF">LNQ49_13735</name>
</gene>
<keyword evidence="7" id="KW-1185">Reference proteome</keyword>
<name>A0ABS8MVG5_9FLAO</name>
<protein>
    <submittedName>
        <fullName evidence="6">Patatin-like phospholipase family protein</fullName>
    </submittedName>
</protein>
<feature type="domain" description="PNPLA" evidence="5">
    <location>
        <begin position="85"/>
        <end position="275"/>
    </location>
</feature>
<dbReference type="PANTHER" id="PTHR14226:SF29">
    <property type="entry name" value="NEUROPATHY TARGET ESTERASE SWS"/>
    <property type="match status" value="1"/>
</dbReference>
<feature type="active site" description="Nucleophile" evidence="4">
    <location>
        <position position="118"/>
    </location>
</feature>
<evidence type="ECO:0000313" key="7">
    <source>
        <dbReference type="Proteomes" id="UP001430919"/>
    </source>
</evidence>
<dbReference type="InterPro" id="IPR016035">
    <property type="entry name" value="Acyl_Trfase/lysoPLipase"/>
</dbReference>
<keyword evidence="1 4" id="KW-0378">Hydrolase</keyword>
<evidence type="ECO:0000256" key="2">
    <source>
        <dbReference type="ARBA" id="ARBA00022963"/>
    </source>
</evidence>
<keyword evidence="2 4" id="KW-0442">Lipid degradation</keyword>
<dbReference type="Gene3D" id="3.10.20.310">
    <property type="entry name" value="membrane protein fhac"/>
    <property type="match status" value="1"/>
</dbReference>
<evidence type="ECO:0000256" key="3">
    <source>
        <dbReference type="ARBA" id="ARBA00023098"/>
    </source>
</evidence>
<dbReference type="Pfam" id="PF19143">
    <property type="entry name" value="Omp85_2"/>
    <property type="match status" value="1"/>
</dbReference>
<organism evidence="6 7">
    <name type="scientific">Flavobacterium pisciphilum</name>
    <dbReference type="NCBI Taxonomy" id="2893755"/>
    <lineage>
        <taxon>Bacteria</taxon>
        <taxon>Pseudomonadati</taxon>
        <taxon>Bacteroidota</taxon>
        <taxon>Flavobacteriia</taxon>
        <taxon>Flavobacteriales</taxon>
        <taxon>Flavobacteriaceae</taxon>
        <taxon>Flavobacterium</taxon>
    </lineage>
</organism>
<dbReference type="RefSeq" id="WP_229989529.1">
    <property type="nucleotide sequence ID" value="NZ_JAJJMO010000001.1"/>
</dbReference>
<dbReference type="InterPro" id="IPR043864">
    <property type="entry name" value="Omp85-like_dom"/>
</dbReference>
<feature type="short sequence motif" description="GXGXXG" evidence="4">
    <location>
        <begin position="89"/>
        <end position="94"/>
    </location>
</feature>
<evidence type="ECO:0000256" key="1">
    <source>
        <dbReference type="ARBA" id="ARBA00022801"/>
    </source>
</evidence>
<dbReference type="SUPFAM" id="SSF52151">
    <property type="entry name" value="FabD/lysophospholipase-like"/>
    <property type="match status" value="1"/>
</dbReference>
<dbReference type="Gene3D" id="3.40.1090.10">
    <property type="entry name" value="Cytosolic phospholipase A2 catalytic domain"/>
    <property type="match status" value="2"/>
</dbReference>
<comment type="caution">
    <text evidence="6">The sequence shown here is derived from an EMBL/GenBank/DDBJ whole genome shotgun (WGS) entry which is preliminary data.</text>
</comment>